<keyword evidence="7 13" id="KW-0479">Metal-binding</keyword>
<dbReference type="KEGG" id="cci:CC1G_14955"/>
<dbReference type="AlphaFoldDB" id="D6RP49"/>
<dbReference type="HOGENOM" id="CLU_001570_25_0_1"/>
<dbReference type="OMA" id="QYTYGFM"/>
<dbReference type="SUPFAM" id="SSF48264">
    <property type="entry name" value="Cytochrome P450"/>
    <property type="match status" value="1"/>
</dbReference>
<dbReference type="GO" id="GO:0016705">
    <property type="term" value="F:oxidoreductase activity, acting on paired donors, with incorporation or reduction of molecular oxygen"/>
    <property type="evidence" value="ECO:0007669"/>
    <property type="project" value="InterPro"/>
</dbReference>
<evidence type="ECO:0000256" key="4">
    <source>
        <dbReference type="ARBA" id="ARBA00010617"/>
    </source>
</evidence>
<evidence type="ECO:0000256" key="9">
    <source>
        <dbReference type="ARBA" id="ARBA00023002"/>
    </source>
</evidence>
<dbReference type="PANTHER" id="PTHR24305:SF166">
    <property type="entry name" value="CYTOCHROME P450 12A4, MITOCHONDRIAL-RELATED"/>
    <property type="match status" value="1"/>
</dbReference>
<dbReference type="OrthoDB" id="1470350at2759"/>
<evidence type="ECO:0000256" key="14">
    <source>
        <dbReference type="RuleBase" id="RU000461"/>
    </source>
</evidence>
<evidence type="ECO:0000256" key="1">
    <source>
        <dbReference type="ARBA" id="ARBA00001971"/>
    </source>
</evidence>
<dbReference type="GO" id="GO:0005506">
    <property type="term" value="F:iron ion binding"/>
    <property type="evidence" value="ECO:0007669"/>
    <property type="project" value="InterPro"/>
</dbReference>
<evidence type="ECO:0000313" key="16">
    <source>
        <dbReference type="Proteomes" id="UP000001861"/>
    </source>
</evidence>
<evidence type="ECO:0000256" key="12">
    <source>
        <dbReference type="ARBA" id="ARBA00023136"/>
    </source>
</evidence>
<keyword evidence="6" id="KW-0812">Transmembrane</keyword>
<evidence type="ECO:0000313" key="15">
    <source>
        <dbReference type="EMBL" id="EFI27130.1"/>
    </source>
</evidence>
<gene>
    <name evidence="15" type="ORF">CC1G_14955</name>
</gene>
<dbReference type="EMBL" id="AACS02000008">
    <property type="protein sequence ID" value="EFI27130.1"/>
    <property type="molecule type" value="Genomic_DNA"/>
</dbReference>
<dbReference type="PANTHER" id="PTHR24305">
    <property type="entry name" value="CYTOCHROME P450"/>
    <property type="match status" value="1"/>
</dbReference>
<accession>D6RP49</accession>
<dbReference type="GO" id="GO:0016020">
    <property type="term" value="C:membrane"/>
    <property type="evidence" value="ECO:0007669"/>
    <property type="project" value="UniProtKB-SubCell"/>
</dbReference>
<dbReference type="GeneID" id="9378134"/>
<keyword evidence="16" id="KW-1185">Reference proteome</keyword>
<keyword evidence="10 13" id="KW-0408">Iron</keyword>
<evidence type="ECO:0000256" key="8">
    <source>
        <dbReference type="ARBA" id="ARBA00022989"/>
    </source>
</evidence>
<dbReference type="InterPro" id="IPR002401">
    <property type="entry name" value="Cyt_P450_E_grp-I"/>
</dbReference>
<evidence type="ECO:0000256" key="7">
    <source>
        <dbReference type="ARBA" id="ARBA00022723"/>
    </source>
</evidence>
<dbReference type="VEuPathDB" id="FungiDB:CC1G_14955"/>
<evidence type="ECO:0000256" key="11">
    <source>
        <dbReference type="ARBA" id="ARBA00023033"/>
    </source>
</evidence>
<organism evidence="15 16">
    <name type="scientific">Coprinopsis cinerea (strain Okayama-7 / 130 / ATCC MYA-4618 / FGSC 9003)</name>
    <name type="common">Inky cap fungus</name>
    <name type="synonym">Hormographiella aspergillata</name>
    <dbReference type="NCBI Taxonomy" id="240176"/>
    <lineage>
        <taxon>Eukaryota</taxon>
        <taxon>Fungi</taxon>
        <taxon>Dikarya</taxon>
        <taxon>Basidiomycota</taxon>
        <taxon>Agaricomycotina</taxon>
        <taxon>Agaricomycetes</taxon>
        <taxon>Agaricomycetidae</taxon>
        <taxon>Agaricales</taxon>
        <taxon>Agaricineae</taxon>
        <taxon>Psathyrellaceae</taxon>
        <taxon>Coprinopsis</taxon>
    </lineage>
</organism>
<dbReference type="eggNOG" id="KOG0157">
    <property type="taxonomic scope" value="Eukaryota"/>
</dbReference>
<evidence type="ECO:0000256" key="6">
    <source>
        <dbReference type="ARBA" id="ARBA00022692"/>
    </source>
</evidence>
<name>D6RP49_COPC7</name>
<keyword evidence="8" id="KW-1133">Transmembrane helix</keyword>
<evidence type="ECO:0000256" key="13">
    <source>
        <dbReference type="PIRSR" id="PIRSR602401-1"/>
    </source>
</evidence>
<evidence type="ECO:0000256" key="10">
    <source>
        <dbReference type="ARBA" id="ARBA00023004"/>
    </source>
</evidence>
<comment type="similarity">
    <text evidence="4 14">Belongs to the cytochrome P450 family.</text>
</comment>
<dbReference type="InParanoid" id="D6RP49"/>
<evidence type="ECO:0000256" key="2">
    <source>
        <dbReference type="ARBA" id="ARBA00004370"/>
    </source>
</evidence>
<dbReference type="Gene3D" id="1.10.630.10">
    <property type="entry name" value="Cytochrome P450"/>
    <property type="match status" value="1"/>
</dbReference>
<evidence type="ECO:0000256" key="3">
    <source>
        <dbReference type="ARBA" id="ARBA00004721"/>
    </source>
</evidence>
<feature type="binding site" description="axial binding residue" evidence="13">
    <location>
        <position position="397"/>
    </location>
    <ligand>
        <name>heme</name>
        <dbReference type="ChEBI" id="CHEBI:30413"/>
    </ligand>
    <ligandPart>
        <name>Fe</name>
        <dbReference type="ChEBI" id="CHEBI:18248"/>
    </ligandPart>
</feature>
<keyword evidence="11 14" id="KW-0503">Monooxygenase</keyword>
<protein>
    <submittedName>
        <fullName evidence="15">614/534 cytochrome P450</fullName>
    </submittedName>
</protein>
<keyword evidence="12" id="KW-0472">Membrane</keyword>
<dbReference type="InterPro" id="IPR050121">
    <property type="entry name" value="Cytochrome_P450_monoxygenase"/>
</dbReference>
<dbReference type="Proteomes" id="UP000001861">
    <property type="component" value="Unassembled WGS sequence"/>
</dbReference>
<sequence>MPPSPVYLVATSLVAIWVSYLEGPKISYAIADASASKEILSSRSRFPKPVELYDKLEIYGPSVVTTEDEEWRKYRRLVAPGFTDRNNRFVWRESVRVVRELVGDVWGWKEDGGGQRVVVEHCNEITLAIALSVLGSAVFGAKTSWNQENEVAGGGHKLTFKKAIHDACGNIMMKAAIPDWLLGMGVSERLEGIRVSFEEVGVYMKEMLRERVESGDMDRDDLFSILLKNTRGEVKSETLDDVELFGNIFILLVAGHETTAHALCFAFALLALYQDEQEALYEHIKSVLPDGRDPDSVFNEALRLFPPVPWVPKYAAEDTTLVIGNPKGETKTIAIPKGTNLSVDMAGLHYNLLIYVTGVVGDAARYWKDPHAFKPERFLGEWDKDAFIPFSAGARACLGRKFSETEAVAVITMLIQKYKVTVLEEPQFASETFEQRKERVLATTGGVTLT</sequence>
<dbReference type="GO" id="GO:0020037">
    <property type="term" value="F:heme binding"/>
    <property type="evidence" value="ECO:0007669"/>
    <property type="project" value="InterPro"/>
</dbReference>
<comment type="caution">
    <text evidence="15">The sequence shown here is derived from an EMBL/GenBank/DDBJ whole genome shotgun (WGS) entry which is preliminary data.</text>
</comment>
<dbReference type="GO" id="GO:0004497">
    <property type="term" value="F:monooxygenase activity"/>
    <property type="evidence" value="ECO:0007669"/>
    <property type="project" value="UniProtKB-KW"/>
</dbReference>
<keyword evidence="5 13" id="KW-0349">Heme</keyword>
<dbReference type="STRING" id="240176.D6RP49"/>
<dbReference type="PROSITE" id="PS00086">
    <property type="entry name" value="CYTOCHROME_P450"/>
    <property type="match status" value="1"/>
</dbReference>
<dbReference type="Pfam" id="PF00067">
    <property type="entry name" value="p450"/>
    <property type="match status" value="1"/>
</dbReference>
<dbReference type="PRINTS" id="PR00463">
    <property type="entry name" value="EP450I"/>
</dbReference>
<dbReference type="RefSeq" id="XP_002910624.1">
    <property type="nucleotide sequence ID" value="XM_002910578.1"/>
</dbReference>
<keyword evidence="9 14" id="KW-0560">Oxidoreductase</keyword>
<comment type="cofactor">
    <cofactor evidence="1 13">
        <name>heme</name>
        <dbReference type="ChEBI" id="CHEBI:30413"/>
    </cofactor>
</comment>
<dbReference type="InterPro" id="IPR017972">
    <property type="entry name" value="Cyt_P450_CS"/>
</dbReference>
<proteinExistence type="inferred from homology"/>
<comment type="pathway">
    <text evidence="3">Secondary metabolite biosynthesis; terpenoid biosynthesis.</text>
</comment>
<evidence type="ECO:0000256" key="5">
    <source>
        <dbReference type="ARBA" id="ARBA00022617"/>
    </source>
</evidence>
<dbReference type="InterPro" id="IPR036396">
    <property type="entry name" value="Cyt_P450_sf"/>
</dbReference>
<reference evidence="15 16" key="1">
    <citation type="journal article" date="2010" name="Proc. Natl. Acad. Sci. U.S.A.">
        <title>Insights into evolution of multicellular fungi from the assembled chromosomes of the mushroom Coprinopsis cinerea (Coprinus cinereus).</title>
        <authorList>
            <person name="Stajich J.E."/>
            <person name="Wilke S.K."/>
            <person name="Ahren D."/>
            <person name="Au C.H."/>
            <person name="Birren B.W."/>
            <person name="Borodovsky M."/>
            <person name="Burns C."/>
            <person name="Canback B."/>
            <person name="Casselton L.A."/>
            <person name="Cheng C.K."/>
            <person name="Deng J."/>
            <person name="Dietrich F.S."/>
            <person name="Fargo D.C."/>
            <person name="Farman M.L."/>
            <person name="Gathman A.C."/>
            <person name="Goldberg J."/>
            <person name="Guigo R."/>
            <person name="Hoegger P.J."/>
            <person name="Hooker J.B."/>
            <person name="Huggins A."/>
            <person name="James T.Y."/>
            <person name="Kamada T."/>
            <person name="Kilaru S."/>
            <person name="Kodira C."/>
            <person name="Kues U."/>
            <person name="Kupfer D."/>
            <person name="Kwan H.S."/>
            <person name="Lomsadze A."/>
            <person name="Li W."/>
            <person name="Lilly W.W."/>
            <person name="Ma L.J."/>
            <person name="Mackey A.J."/>
            <person name="Manning G."/>
            <person name="Martin F."/>
            <person name="Muraguchi H."/>
            <person name="Natvig D.O."/>
            <person name="Palmerini H."/>
            <person name="Ramesh M.A."/>
            <person name="Rehmeyer C.J."/>
            <person name="Roe B.A."/>
            <person name="Shenoy N."/>
            <person name="Stanke M."/>
            <person name="Ter-Hovhannisyan V."/>
            <person name="Tunlid A."/>
            <person name="Velagapudi R."/>
            <person name="Vision T.J."/>
            <person name="Zeng Q."/>
            <person name="Zolan M.E."/>
            <person name="Pukkila P.J."/>
        </authorList>
    </citation>
    <scope>NUCLEOTIDE SEQUENCE [LARGE SCALE GENOMIC DNA]</scope>
    <source>
        <strain evidence="16">Okayama-7 / 130 / ATCC MYA-4618 / FGSC 9003</strain>
    </source>
</reference>
<dbReference type="PRINTS" id="PR00385">
    <property type="entry name" value="P450"/>
</dbReference>
<dbReference type="CDD" id="cd11070">
    <property type="entry name" value="CYP56-like"/>
    <property type="match status" value="1"/>
</dbReference>
<dbReference type="InterPro" id="IPR001128">
    <property type="entry name" value="Cyt_P450"/>
</dbReference>
<comment type="subcellular location">
    <subcellularLocation>
        <location evidence="2">Membrane</location>
    </subcellularLocation>
</comment>